<dbReference type="OMA" id="HQDVWNL"/>
<dbReference type="Proteomes" id="UP000000702">
    <property type="component" value="Unassembled WGS sequence"/>
</dbReference>
<dbReference type="InterPro" id="IPR058737">
    <property type="entry name" value="DSRM_REH2"/>
</dbReference>
<dbReference type="AlphaFoldDB" id="F9WJ62"/>
<dbReference type="PANTHER" id="PTHR42260:SF2">
    <property type="entry name" value="DRBM DOMAIN-CONTAINING PROTEIN"/>
    <property type="match status" value="1"/>
</dbReference>
<accession>F9WJ62</accession>
<feature type="domain" description="REH2 DRSM" evidence="1">
    <location>
        <begin position="607"/>
        <end position="685"/>
    </location>
</feature>
<feature type="domain" description="REH2 DRSM" evidence="1">
    <location>
        <begin position="84"/>
        <end position="217"/>
    </location>
</feature>
<feature type="domain" description="REH2 DRSM" evidence="1">
    <location>
        <begin position="395"/>
        <end position="516"/>
    </location>
</feature>
<dbReference type="VEuPathDB" id="TriTrypDB:TcIL3000_0_02400"/>
<sequence length="926" mass="103365">MRPVSFRGAQHNLVCRSSFQGFSRVCLRAKRLVRRPCGTTSPVAATHRYAMCCSCRASHTNTGDFAGCDGAARSEEAQAASDVCLVESLDVFAKSRMLNYLNRHSPGNTTGEGAVAKRASPFIVSRVPDGTNFRAEVLVPVEVFVSGVMCCTNLVATGFARLEKDAIVAACMHAERCLDALGIPLFTSERLQRKRVDEAKREGRYAPLPGDPVRELRPNELPFPLLYKAAAGGEGKFAAGDGSPHPRLRSYQPDYHTTKRRYNDFTRRFGGDPFLRGVAGELAYLQASIFKHNTFVPGMEDDGECDQSPFTIEPAEVELLQPNHLPRSQVVAGELATTLEYSPARLALVNSSPLNEHRIAGFIDESEGNAFDLVEGDKDTWHIHDELPGLACLFDASALRRVDKLYKLHFNAPFESCVTTAASEELTQTDIGFSSNCRKEMTWFTATAPIPLYPTLQAKGKAMSISSATHLCAMHAELILSFLGVPISQDALEQTRHYDACLRHGRIVSPTPRELNDELQAMLPKPLKEWHRIKKTRKRGAPMCLSEKVVALNRRVVADIRQHLMEVDICSEPKYKELLLLCVAAVRQFMVEQGHPYESAYVNFVYSANTQYRCSIYLPLPERYGIRGGVAIATTAENARSLSALHAIDTLCALNIPISRDEKKISKLLEKRKHLGLILPQPYDKGDSAALLYTIRSPPGYRDAPGHASKCIPSHQDVWNLMMANAGDFDVVKDVEPAKCNKLGFPDVGTILRSLFQTYLRTVGWSTCDQWSSMKHYQGMQHWNGKLRLPCNNFWMELPVDKSKYGRRIALGRCVFRKGAEKAFYIHAFRVLFALRLAPWDIYTDSTLAQMLRTDSDINIERQRQWWDFVVQELIQPEGTEGNDVRSQSSSVKEAEVLVSANSADLLSVPSPNPVMMQELAKRTFV</sequence>
<comment type="caution">
    <text evidence="2">The sequence shown here is derived from an EMBL/GenBank/DDBJ whole genome shotgun (WGS) entry which is preliminary data.</text>
</comment>
<gene>
    <name evidence="2" type="ORF">TCIL3000_0_02400</name>
</gene>
<name>F9WJ62_TRYCI</name>
<reference evidence="2 3" key="2">
    <citation type="journal article" date="2012" name="Proc. Natl. Acad. Sci. U.S.A.">
        <title>Antigenic diversity is generated by distinct evolutionary mechanisms in African trypanosome species.</title>
        <authorList>
            <person name="Jackson A.P."/>
            <person name="Berry A."/>
            <person name="Aslett M."/>
            <person name="Allison H.C."/>
            <person name="Burton P."/>
            <person name="Vavrova-Anderson J."/>
            <person name="Brown R."/>
            <person name="Browne H."/>
            <person name="Corton N."/>
            <person name="Hauser H."/>
            <person name="Gamble J."/>
            <person name="Gilderthorp R."/>
            <person name="Marcello L."/>
            <person name="McQuillan J."/>
            <person name="Otto T.D."/>
            <person name="Quail M.A."/>
            <person name="Sanders M.J."/>
            <person name="van Tonder A."/>
            <person name="Ginger M.L."/>
            <person name="Field M.C."/>
            <person name="Barry J.D."/>
            <person name="Hertz-Fowler C."/>
            <person name="Berriman M."/>
        </authorList>
    </citation>
    <scope>NUCLEOTIDE SEQUENCE [LARGE SCALE GENOMIC DNA]</scope>
    <source>
        <strain evidence="2 3">IL3000</strain>
    </source>
</reference>
<evidence type="ECO:0000259" key="1">
    <source>
        <dbReference type="Pfam" id="PF26536"/>
    </source>
</evidence>
<proteinExistence type="predicted"/>
<evidence type="ECO:0000313" key="3">
    <source>
        <dbReference type="Proteomes" id="UP000000702"/>
    </source>
</evidence>
<keyword evidence="3" id="KW-1185">Reference proteome</keyword>
<dbReference type="PANTHER" id="PTHR42260">
    <property type="entry name" value="DRBM DOMAIN-CONTAINING PROTEIN-RELATED"/>
    <property type="match status" value="1"/>
</dbReference>
<dbReference type="Pfam" id="PF26536">
    <property type="entry name" value="DSRM_REH2"/>
    <property type="match status" value="3"/>
</dbReference>
<dbReference type="EMBL" id="CAEQ01002687">
    <property type="protein sequence ID" value="CCD17365.1"/>
    <property type="molecule type" value="Genomic_DNA"/>
</dbReference>
<evidence type="ECO:0000313" key="2">
    <source>
        <dbReference type="EMBL" id="CCD17365.1"/>
    </source>
</evidence>
<protein>
    <submittedName>
        <fullName evidence="2">WGS project CAEQ00000000 data, annotated contig 87</fullName>
    </submittedName>
</protein>
<organism evidence="2 3">
    <name type="scientific">Trypanosoma congolense (strain IL3000)</name>
    <dbReference type="NCBI Taxonomy" id="1068625"/>
    <lineage>
        <taxon>Eukaryota</taxon>
        <taxon>Discoba</taxon>
        <taxon>Euglenozoa</taxon>
        <taxon>Kinetoplastea</taxon>
        <taxon>Metakinetoplastina</taxon>
        <taxon>Trypanosomatida</taxon>
        <taxon>Trypanosomatidae</taxon>
        <taxon>Trypanosoma</taxon>
        <taxon>Nannomonas</taxon>
    </lineage>
</organism>
<reference evidence="3" key="1">
    <citation type="submission" date="2011-07" db="EMBL/GenBank/DDBJ databases">
        <title>Divergent evolution of antigenic variation in African trypanosomes.</title>
        <authorList>
            <person name="Jackson A.P."/>
            <person name="Berry A."/>
            <person name="Allison H.C."/>
            <person name="Burton P."/>
            <person name="Anderson J."/>
            <person name="Aslett M."/>
            <person name="Brown R."/>
            <person name="Corton N."/>
            <person name="Harris D."/>
            <person name="Hauser H."/>
            <person name="Gamble J."/>
            <person name="Gilderthorp R."/>
            <person name="McQuillan J."/>
            <person name="Quail M.A."/>
            <person name="Sanders M."/>
            <person name="Van Tonder A."/>
            <person name="Ginger M.L."/>
            <person name="Donelson J.E."/>
            <person name="Field M.C."/>
            <person name="Barry J.D."/>
            <person name="Berriman M."/>
            <person name="Hertz-Fowler C."/>
        </authorList>
    </citation>
    <scope>NUCLEOTIDE SEQUENCE [LARGE SCALE GENOMIC DNA]</scope>
    <source>
        <strain evidence="3">IL3000</strain>
    </source>
</reference>